<dbReference type="HOGENOM" id="CLU_1631134_0_0_1"/>
<organism evidence="1 2">
    <name type="scientific">Hypocrea jecorina (strain ATCC 56765 / BCRC 32924 / NRRL 11460 / Rut C-30)</name>
    <name type="common">Trichoderma reesei</name>
    <dbReference type="NCBI Taxonomy" id="1344414"/>
    <lineage>
        <taxon>Eukaryota</taxon>
        <taxon>Fungi</taxon>
        <taxon>Dikarya</taxon>
        <taxon>Ascomycota</taxon>
        <taxon>Pezizomycotina</taxon>
        <taxon>Sordariomycetes</taxon>
        <taxon>Hypocreomycetidae</taxon>
        <taxon>Hypocreales</taxon>
        <taxon>Hypocreaceae</taxon>
        <taxon>Trichoderma</taxon>
    </lineage>
</organism>
<dbReference type="EMBL" id="KI911144">
    <property type="protein sequence ID" value="ETS02821.1"/>
    <property type="molecule type" value="Genomic_DNA"/>
</dbReference>
<dbReference type="AlphaFoldDB" id="A0A024SE83"/>
<proteinExistence type="predicted"/>
<dbReference type="OrthoDB" id="10475091at2759"/>
<name>A0A024SE83_HYPJR</name>
<dbReference type="Proteomes" id="UP000024376">
    <property type="component" value="Unassembled WGS sequence"/>
</dbReference>
<evidence type="ECO:0000313" key="2">
    <source>
        <dbReference type="Proteomes" id="UP000024376"/>
    </source>
</evidence>
<feature type="non-terminal residue" evidence="1">
    <location>
        <position position="163"/>
    </location>
</feature>
<gene>
    <name evidence="1" type="ORF">M419DRAFT_44804</name>
</gene>
<dbReference type="KEGG" id="trr:M419DRAFT_44804"/>
<evidence type="ECO:0000313" key="1">
    <source>
        <dbReference type="EMBL" id="ETS02821.1"/>
    </source>
</evidence>
<protein>
    <submittedName>
        <fullName evidence="1">Uncharacterized protein</fullName>
    </submittedName>
</protein>
<accession>A0A024SE83</accession>
<sequence length="163" mass="18996">FDEAENWIELESKTRSVRYHLSECIQYQSRHEDADIATLIDDQSTSSQQRSDYTVTNDNEATSRNRWRLKVASDMALSGLSAMEHILDMLRIYRNGRASASIFRDLANWSLFHIGIRSLVINRCQNIVISLMFRVLSGDVDRQDVESLHGYWFRGLSMFRVEE</sequence>
<reference evidence="2" key="1">
    <citation type="journal article" date="2013" name="Ind. Biotechnol.">
        <title>Comparative genomics analysis of Trichoderma reesei strains.</title>
        <authorList>
            <person name="Koike H."/>
            <person name="Aerts A."/>
            <person name="LaButti K."/>
            <person name="Grigoriev I.V."/>
            <person name="Baker S.E."/>
        </authorList>
    </citation>
    <scope>NUCLEOTIDE SEQUENCE [LARGE SCALE GENOMIC DNA]</scope>
    <source>
        <strain evidence="2">ATCC 56765 / BCRC 32924 / NRRL 11460 / Rut C-30</strain>
    </source>
</reference>
<feature type="non-terminal residue" evidence="1">
    <location>
        <position position="1"/>
    </location>
</feature>